<dbReference type="EC" id="1.6.5.2" evidence="2"/>
<name>A0ABV7H8A7_9GAMM</name>
<dbReference type="InterPro" id="IPR052718">
    <property type="entry name" value="NmrA-type_oxidoreductase"/>
</dbReference>
<dbReference type="CDD" id="cd05269">
    <property type="entry name" value="TMR_SDR_a"/>
    <property type="match status" value="1"/>
</dbReference>
<dbReference type="Pfam" id="PF05368">
    <property type="entry name" value="NmrA"/>
    <property type="match status" value="1"/>
</dbReference>
<feature type="domain" description="NmrA-like" evidence="1">
    <location>
        <begin position="2"/>
        <end position="224"/>
    </location>
</feature>
<dbReference type="Gene3D" id="3.90.25.10">
    <property type="entry name" value="UDP-galactose 4-epimerase, domain 1"/>
    <property type="match status" value="1"/>
</dbReference>
<organism evidence="2 3">
    <name type="scientific">Litoribrevibacter euphylliae</name>
    <dbReference type="NCBI Taxonomy" id="1834034"/>
    <lineage>
        <taxon>Bacteria</taxon>
        <taxon>Pseudomonadati</taxon>
        <taxon>Pseudomonadota</taxon>
        <taxon>Gammaproteobacteria</taxon>
        <taxon>Oceanospirillales</taxon>
        <taxon>Oceanospirillaceae</taxon>
        <taxon>Litoribrevibacter</taxon>
    </lineage>
</organism>
<proteinExistence type="predicted"/>
<evidence type="ECO:0000313" key="3">
    <source>
        <dbReference type="Proteomes" id="UP001595476"/>
    </source>
</evidence>
<keyword evidence="2" id="KW-0560">Oxidoreductase</keyword>
<dbReference type="PANTHER" id="PTHR47129:SF1">
    <property type="entry name" value="NMRA-LIKE DOMAIN-CONTAINING PROTEIN"/>
    <property type="match status" value="1"/>
</dbReference>
<keyword evidence="3" id="KW-1185">Reference proteome</keyword>
<comment type="caution">
    <text evidence="2">The sequence shown here is derived from an EMBL/GenBank/DDBJ whole genome shotgun (WGS) entry which is preliminary data.</text>
</comment>
<dbReference type="InterPro" id="IPR036291">
    <property type="entry name" value="NAD(P)-bd_dom_sf"/>
</dbReference>
<protein>
    <submittedName>
        <fullName evidence="2">SDR family oxidoreductase</fullName>
        <ecNumber evidence="2">1.6.5.2</ecNumber>
    </submittedName>
</protein>
<reference evidence="3" key="1">
    <citation type="journal article" date="2019" name="Int. J. Syst. Evol. Microbiol.">
        <title>The Global Catalogue of Microorganisms (GCM) 10K type strain sequencing project: providing services to taxonomists for standard genome sequencing and annotation.</title>
        <authorList>
            <consortium name="The Broad Institute Genomics Platform"/>
            <consortium name="The Broad Institute Genome Sequencing Center for Infectious Disease"/>
            <person name="Wu L."/>
            <person name="Ma J."/>
        </authorList>
    </citation>
    <scope>NUCLEOTIDE SEQUENCE [LARGE SCALE GENOMIC DNA]</scope>
    <source>
        <strain evidence="3">KCTC 52438</strain>
    </source>
</reference>
<dbReference type="RefSeq" id="WP_386716391.1">
    <property type="nucleotide sequence ID" value="NZ_JBHRSZ010000002.1"/>
</dbReference>
<evidence type="ECO:0000313" key="2">
    <source>
        <dbReference type="EMBL" id="MFC3150139.1"/>
    </source>
</evidence>
<dbReference type="GO" id="GO:0003955">
    <property type="term" value="F:NAD(P)H dehydrogenase (quinone) activity"/>
    <property type="evidence" value="ECO:0007669"/>
    <property type="project" value="UniProtKB-EC"/>
</dbReference>
<dbReference type="SUPFAM" id="SSF51735">
    <property type="entry name" value="NAD(P)-binding Rossmann-fold domains"/>
    <property type="match status" value="1"/>
</dbReference>
<dbReference type="Proteomes" id="UP001595476">
    <property type="component" value="Unassembled WGS sequence"/>
</dbReference>
<accession>A0ABV7H8A7</accession>
<evidence type="ECO:0000259" key="1">
    <source>
        <dbReference type="Pfam" id="PF05368"/>
    </source>
</evidence>
<sequence length="292" mass="31148">MIAVTGANGQLGRLVIESLIEQVPATEVVALVRNVNDANELAALGVEIREADYDKPDTLAKALQGINKLLLISSNAVGQRVPQHQAVVDAAKEEGVNLLVYTSILKAQQSPMKMAQEHVATEDYIQQSGVPAVILRNGWYSENYTGSIKDVVQYGVVAGASADGRISSADRKDYAEAAAAVLASKDDLSGNVYELAGDASFSLSEYAQEIARQSGKEVTFNSMNDTEYQGFLVSVGLPEGFAALLADSDLNARDGWLFDDSGTLSKLIGRPTTSIQQSIKGCIKDSIQDCTQ</sequence>
<dbReference type="EMBL" id="JBHRSZ010000002">
    <property type="protein sequence ID" value="MFC3150139.1"/>
    <property type="molecule type" value="Genomic_DNA"/>
</dbReference>
<dbReference type="PANTHER" id="PTHR47129">
    <property type="entry name" value="QUINONE OXIDOREDUCTASE 2"/>
    <property type="match status" value="1"/>
</dbReference>
<dbReference type="InterPro" id="IPR008030">
    <property type="entry name" value="NmrA-like"/>
</dbReference>
<dbReference type="Gene3D" id="3.40.50.720">
    <property type="entry name" value="NAD(P)-binding Rossmann-like Domain"/>
    <property type="match status" value="1"/>
</dbReference>
<gene>
    <name evidence="2" type="ORF">ACFOEK_03805</name>
</gene>